<evidence type="ECO:0000256" key="6">
    <source>
        <dbReference type="ARBA" id="ARBA00022777"/>
    </source>
</evidence>
<keyword evidence="7 8" id="KW-0067">ATP-binding</keyword>
<evidence type="ECO:0000256" key="4">
    <source>
        <dbReference type="ARBA" id="ARBA00022679"/>
    </source>
</evidence>
<feature type="binding site" evidence="8">
    <location>
        <position position="148"/>
    </location>
    <ligand>
        <name>substrate</name>
    </ligand>
</feature>
<dbReference type="EMBL" id="JAWDJT010000015">
    <property type="protein sequence ID" value="MDU0372356.1"/>
    <property type="molecule type" value="Genomic_DNA"/>
</dbReference>
<reference evidence="10 11" key="1">
    <citation type="submission" date="2023-10" db="EMBL/GenBank/DDBJ databases">
        <title>Hymenobacter endophyticus sp. nov., an isolate from the leaf tissues of wheat.</title>
        <authorList>
            <person name="Dai Y."/>
        </authorList>
    </citation>
    <scope>NUCLEOTIDE SEQUENCE [LARGE SCALE GENOMIC DNA]</scope>
    <source>
        <strain evidence="10 11">ZK17L-C2</strain>
    </source>
</reference>
<evidence type="ECO:0000313" key="11">
    <source>
        <dbReference type="Proteomes" id="UP001250698"/>
    </source>
</evidence>
<organism evidence="10 11">
    <name type="scientific">Hymenobacter endophyticus</name>
    <dbReference type="NCBI Taxonomy" id="3076335"/>
    <lineage>
        <taxon>Bacteria</taxon>
        <taxon>Pseudomonadati</taxon>
        <taxon>Bacteroidota</taxon>
        <taxon>Cytophagia</taxon>
        <taxon>Cytophagales</taxon>
        <taxon>Hymenobacteraceae</taxon>
        <taxon>Hymenobacter</taxon>
    </lineage>
</organism>
<dbReference type="Proteomes" id="UP001250698">
    <property type="component" value="Unassembled WGS sequence"/>
</dbReference>
<keyword evidence="4 8" id="KW-0808">Transferase</keyword>
<comment type="pathway">
    <text evidence="8">Carbohydrate degradation; glycolysis; pyruvate from D-glyceraldehyde 3-phosphate: step 2/5.</text>
</comment>
<protein>
    <recommendedName>
        <fullName evidence="3 8">Phosphoglycerate kinase</fullName>
        <ecNumber evidence="3 8">2.7.2.3</ecNumber>
    </recommendedName>
</protein>
<accession>A0ABU3TLW2</accession>
<evidence type="ECO:0000256" key="8">
    <source>
        <dbReference type="HAMAP-Rule" id="MF_00145"/>
    </source>
</evidence>
<comment type="similarity">
    <text evidence="2 8 9">Belongs to the phosphoglycerate kinase family.</text>
</comment>
<dbReference type="RefSeq" id="WP_315999719.1">
    <property type="nucleotide sequence ID" value="NZ_JAWDJT010000015.1"/>
</dbReference>
<gene>
    <name evidence="8" type="primary">pgk</name>
    <name evidence="10" type="ORF">ROI90_18255</name>
</gene>
<feature type="binding site" evidence="8">
    <location>
        <begin position="19"/>
        <end position="21"/>
    </location>
    <ligand>
        <name>substrate</name>
    </ligand>
</feature>
<comment type="subcellular location">
    <subcellularLocation>
        <location evidence="8">Cytoplasm</location>
    </subcellularLocation>
</comment>
<keyword evidence="8" id="KW-0963">Cytoplasm</keyword>
<feature type="binding site" evidence="8">
    <location>
        <position position="115"/>
    </location>
    <ligand>
        <name>substrate</name>
    </ligand>
</feature>
<feature type="binding site" evidence="8">
    <location>
        <position position="35"/>
    </location>
    <ligand>
        <name>substrate</name>
    </ligand>
</feature>
<dbReference type="SUPFAM" id="SSF53748">
    <property type="entry name" value="Phosphoglycerate kinase"/>
    <property type="match status" value="1"/>
</dbReference>
<feature type="binding site" evidence="8">
    <location>
        <position position="323"/>
    </location>
    <ligand>
        <name>ATP</name>
        <dbReference type="ChEBI" id="CHEBI:30616"/>
    </ligand>
</feature>
<dbReference type="HAMAP" id="MF_00145">
    <property type="entry name" value="Phosphoglyc_kinase"/>
    <property type="match status" value="1"/>
</dbReference>
<evidence type="ECO:0000256" key="7">
    <source>
        <dbReference type="ARBA" id="ARBA00022840"/>
    </source>
</evidence>
<dbReference type="EC" id="2.7.2.3" evidence="3 8"/>
<name>A0ABU3TLW2_9BACT</name>
<dbReference type="PIRSF" id="PIRSF000724">
    <property type="entry name" value="Pgk"/>
    <property type="match status" value="1"/>
</dbReference>
<dbReference type="PANTHER" id="PTHR11406">
    <property type="entry name" value="PHOSPHOGLYCERATE KINASE"/>
    <property type="match status" value="1"/>
</dbReference>
<dbReference type="InterPro" id="IPR015824">
    <property type="entry name" value="Phosphoglycerate_kinase_N"/>
</dbReference>
<feature type="binding site" evidence="8">
    <location>
        <position position="201"/>
    </location>
    <ligand>
        <name>ATP</name>
        <dbReference type="ChEBI" id="CHEBI:30616"/>
    </ligand>
</feature>
<comment type="subunit">
    <text evidence="8">Monomer.</text>
</comment>
<feature type="binding site" evidence="8">
    <location>
        <begin position="352"/>
        <end position="355"/>
    </location>
    <ligand>
        <name>ATP</name>
        <dbReference type="ChEBI" id="CHEBI:30616"/>
    </ligand>
</feature>
<dbReference type="Pfam" id="PF00162">
    <property type="entry name" value="PGK"/>
    <property type="match status" value="1"/>
</dbReference>
<proteinExistence type="inferred from homology"/>
<dbReference type="Gene3D" id="3.40.50.1260">
    <property type="entry name" value="Phosphoglycerate kinase, N-terminal domain"/>
    <property type="match status" value="2"/>
</dbReference>
<evidence type="ECO:0000256" key="2">
    <source>
        <dbReference type="ARBA" id="ARBA00008982"/>
    </source>
</evidence>
<evidence type="ECO:0000313" key="10">
    <source>
        <dbReference type="EMBL" id="MDU0372356.1"/>
    </source>
</evidence>
<comment type="caution">
    <text evidence="10">The sequence shown here is derived from an EMBL/GenBank/DDBJ whole genome shotgun (WGS) entry which is preliminary data.</text>
</comment>
<dbReference type="CDD" id="cd00318">
    <property type="entry name" value="Phosphoglycerate_kinase"/>
    <property type="match status" value="1"/>
</dbReference>
<keyword evidence="8" id="KW-0324">Glycolysis</keyword>
<feature type="binding site" evidence="8">
    <location>
        <position position="292"/>
    </location>
    <ligand>
        <name>ATP</name>
        <dbReference type="ChEBI" id="CHEBI:30616"/>
    </ligand>
</feature>
<evidence type="ECO:0000256" key="9">
    <source>
        <dbReference type="RuleBase" id="RU000532"/>
    </source>
</evidence>
<evidence type="ECO:0000256" key="5">
    <source>
        <dbReference type="ARBA" id="ARBA00022741"/>
    </source>
</evidence>
<dbReference type="PANTHER" id="PTHR11406:SF23">
    <property type="entry name" value="PHOSPHOGLYCERATE KINASE 1, CHLOROPLASTIC-RELATED"/>
    <property type="match status" value="1"/>
</dbReference>
<dbReference type="GO" id="GO:0004618">
    <property type="term" value="F:phosphoglycerate kinase activity"/>
    <property type="evidence" value="ECO:0007669"/>
    <property type="project" value="UniProtKB-EC"/>
</dbReference>
<evidence type="ECO:0000256" key="3">
    <source>
        <dbReference type="ARBA" id="ARBA00013061"/>
    </source>
</evidence>
<dbReference type="InterPro" id="IPR036043">
    <property type="entry name" value="Phosphoglycerate_kinase_sf"/>
</dbReference>
<dbReference type="InterPro" id="IPR001576">
    <property type="entry name" value="Phosphoglycerate_kinase"/>
</dbReference>
<keyword evidence="11" id="KW-1185">Reference proteome</keyword>
<dbReference type="PRINTS" id="PR00477">
    <property type="entry name" value="PHGLYCKINASE"/>
</dbReference>
<keyword evidence="6 8" id="KW-0418">Kinase</keyword>
<keyword evidence="5 8" id="KW-0547">Nucleotide-binding</keyword>
<sequence>MKTLDQYNFAGKRAVVRVDFNVPLDKSFAITDDTRIRAATPTIKKILKDGGSVVLLSHLGRPKGGPEDKFSLKHLVARLGQEYGQEVQFADDALQAEDKAKALQPGQILLVENVRFYAEEEKGNAEFAAKLAKLGDVYVNDAFGAAHRKHASTAVIADSFAAEDRVGGYLLQGELDNAKKVLEQAERPFTAIMGGAKISDKILIIEKLLDKVDNLLIGGGMAYTFAKAQGGQIGNSLLEADKMDLALELIEKAKAKGVNLVLPTDSLIADKFANDAETKVAPNGQIPDGWMGLDLGPESIKAFSEVVRNSKTILWNGPMGVFEMSNFAKGTETVAQAIADATQQGAFSLIGGGDSAAAVNQLGFSEQVSYISTGGGALLEYMEGKELPGVAALG</sequence>
<evidence type="ECO:0000256" key="1">
    <source>
        <dbReference type="ARBA" id="ARBA00000642"/>
    </source>
</evidence>
<feature type="binding site" evidence="8">
    <location>
        <begin position="58"/>
        <end position="61"/>
    </location>
    <ligand>
        <name>substrate</name>
    </ligand>
</feature>
<comment type="catalytic activity">
    <reaction evidence="1 8 9">
        <text>(2R)-3-phosphoglycerate + ATP = (2R)-3-phospho-glyceroyl phosphate + ADP</text>
        <dbReference type="Rhea" id="RHEA:14801"/>
        <dbReference type="ChEBI" id="CHEBI:30616"/>
        <dbReference type="ChEBI" id="CHEBI:57604"/>
        <dbReference type="ChEBI" id="CHEBI:58272"/>
        <dbReference type="ChEBI" id="CHEBI:456216"/>
        <dbReference type="EC" id="2.7.2.3"/>
    </reaction>
</comment>